<dbReference type="EMBL" id="VUOB01000026">
    <property type="protein sequence ID" value="KAA2261710.1"/>
    <property type="molecule type" value="Genomic_DNA"/>
</dbReference>
<dbReference type="Gene3D" id="6.20.50.110">
    <property type="entry name" value="Methyltransferase, zinc-binding domain"/>
    <property type="match status" value="1"/>
</dbReference>
<dbReference type="Gene3D" id="3.40.50.720">
    <property type="entry name" value="NAD(P)-binding Rossmann-like Domain"/>
    <property type="match status" value="1"/>
</dbReference>
<feature type="domain" description="Methyltransferase putative zinc binding" evidence="2">
    <location>
        <begin position="6"/>
        <end position="59"/>
    </location>
</feature>
<dbReference type="InterPro" id="IPR038576">
    <property type="entry name" value="Methyltransf_Zn-bd_dom_put_sf"/>
</dbReference>
<dbReference type="InterPro" id="IPR013630">
    <property type="entry name" value="Methyltransf_Zn-bd_dom_put"/>
</dbReference>
<evidence type="ECO:0000256" key="1">
    <source>
        <dbReference type="SAM" id="MobiDB-lite"/>
    </source>
</evidence>
<evidence type="ECO:0000313" key="4">
    <source>
        <dbReference type="EMBL" id="KAA2261710.1"/>
    </source>
</evidence>
<dbReference type="RefSeq" id="WP_149850331.1">
    <property type="nucleotide sequence ID" value="NZ_VUOB01000026.1"/>
</dbReference>
<gene>
    <name evidence="4" type="ORF">F0L68_15815</name>
</gene>
<sequence>MTVPVCRGCRARQGRVLLDLGDQPPCDAFPPATQLGPDRRHPLRMWLCDACGLAQLAEDETAPEEPLGVEPAALLAQAARAVDLAGAAGLLPAGATVLEYGSPHGGSWLPLLADRGLRPPAEGRPADVVLDCFGLMHCADQAAAVAERANRLEPGGVALFQFHSLAAIIHNGQWNALRHGHFAYYSTESLIRLLGVAGLTARSAWRFDLYGGTVLLAAARGGEPDDSVTRLLAAEAAAGVHDPDRLANLQPAASRSAATLRAWLAREADRGSVVAGYGAASRAVALLCQANIDADLLVAVADAAPAKHGRRMPGTRIPVVSPDELRAIAPDTVVLFLPDLLAEVRHLAANWALADPAPVEADPVRGQQPSVSSGSDPACTVLPR</sequence>
<keyword evidence="5" id="KW-1185">Reference proteome</keyword>
<dbReference type="Proteomes" id="UP000323454">
    <property type="component" value="Unassembled WGS sequence"/>
</dbReference>
<dbReference type="InterPro" id="IPR013691">
    <property type="entry name" value="MeTrfase_14"/>
</dbReference>
<dbReference type="InterPro" id="IPR029063">
    <property type="entry name" value="SAM-dependent_MTases_sf"/>
</dbReference>
<reference evidence="4 5" key="2">
    <citation type="submission" date="2019-09" db="EMBL/GenBank/DDBJ databases">
        <authorList>
            <person name="Jin C."/>
        </authorList>
    </citation>
    <scope>NUCLEOTIDE SEQUENCE [LARGE SCALE GENOMIC DNA]</scope>
    <source>
        <strain evidence="4 5">AN110305</strain>
    </source>
</reference>
<dbReference type="GO" id="GO:0008168">
    <property type="term" value="F:methyltransferase activity"/>
    <property type="evidence" value="ECO:0007669"/>
    <property type="project" value="UniProtKB-KW"/>
</dbReference>
<dbReference type="OrthoDB" id="3637131at2"/>
<proteinExistence type="predicted"/>
<feature type="region of interest" description="Disordered" evidence="1">
    <location>
        <begin position="360"/>
        <end position="384"/>
    </location>
</feature>
<dbReference type="Pfam" id="PF08421">
    <property type="entry name" value="Methyltransf_13"/>
    <property type="match status" value="1"/>
</dbReference>
<name>A0A5B2XFL9_9PSEU</name>
<dbReference type="AlphaFoldDB" id="A0A5B2XFL9"/>
<accession>A0A5B2XFL9</accession>
<evidence type="ECO:0000259" key="2">
    <source>
        <dbReference type="Pfam" id="PF08421"/>
    </source>
</evidence>
<dbReference type="Gene3D" id="3.40.50.150">
    <property type="entry name" value="Vaccinia Virus protein VP39"/>
    <property type="match status" value="1"/>
</dbReference>
<keyword evidence="4" id="KW-0489">Methyltransferase</keyword>
<protein>
    <submittedName>
        <fullName evidence="4">Class I SAM-dependent methyltransferase</fullName>
    </submittedName>
</protein>
<keyword evidence="4" id="KW-0808">Transferase</keyword>
<organism evidence="4 5">
    <name type="scientific">Solihabitans fulvus</name>
    <dbReference type="NCBI Taxonomy" id="1892852"/>
    <lineage>
        <taxon>Bacteria</taxon>
        <taxon>Bacillati</taxon>
        <taxon>Actinomycetota</taxon>
        <taxon>Actinomycetes</taxon>
        <taxon>Pseudonocardiales</taxon>
        <taxon>Pseudonocardiaceae</taxon>
        <taxon>Solihabitans</taxon>
    </lineage>
</organism>
<dbReference type="SUPFAM" id="SSF53335">
    <property type="entry name" value="S-adenosyl-L-methionine-dependent methyltransferases"/>
    <property type="match status" value="1"/>
</dbReference>
<evidence type="ECO:0000313" key="5">
    <source>
        <dbReference type="Proteomes" id="UP000323454"/>
    </source>
</evidence>
<reference evidence="4 5" key="1">
    <citation type="submission" date="2019-09" db="EMBL/GenBank/DDBJ databases">
        <title>Goodfellowia gen. nov., a new genus of the Pseudonocardineae related to Actinoalloteichus, containing Goodfellowia coeruleoviolacea gen. nov., comb. nov. gen. nov., comb. nov.</title>
        <authorList>
            <person name="Labeda D."/>
        </authorList>
    </citation>
    <scope>NUCLEOTIDE SEQUENCE [LARGE SCALE GENOMIC DNA]</scope>
    <source>
        <strain evidence="4 5">AN110305</strain>
    </source>
</reference>
<feature type="domain" description="C-methyltransferase" evidence="3">
    <location>
        <begin position="210"/>
        <end position="346"/>
    </location>
</feature>
<evidence type="ECO:0000259" key="3">
    <source>
        <dbReference type="Pfam" id="PF08484"/>
    </source>
</evidence>
<dbReference type="Pfam" id="PF08484">
    <property type="entry name" value="Methyltransf_14"/>
    <property type="match status" value="1"/>
</dbReference>
<dbReference type="GO" id="GO:0032259">
    <property type="term" value="P:methylation"/>
    <property type="evidence" value="ECO:0007669"/>
    <property type="project" value="UniProtKB-KW"/>
</dbReference>
<comment type="caution">
    <text evidence="4">The sequence shown here is derived from an EMBL/GenBank/DDBJ whole genome shotgun (WGS) entry which is preliminary data.</text>
</comment>